<comment type="similarity">
    <text evidence="1">Belongs to the ABC transporter superfamily.</text>
</comment>
<proteinExistence type="inferred from homology"/>
<dbReference type="SUPFAM" id="SSF52540">
    <property type="entry name" value="P-loop containing nucleoside triphosphate hydrolases"/>
    <property type="match status" value="1"/>
</dbReference>
<feature type="domain" description="ABC transporter" evidence="5">
    <location>
        <begin position="10"/>
        <end position="239"/>
    </location>
</feature>
<keyword evidence="3" id="KW-0547">Nucleotide-binding</keyword>
<evidence type="ECO:0000313" key="6">
    <source>
        <dbReference type="EMBL" id="NGY06540.1"/>
    </source>
</evidence>
<sequence>MGASPDEVLIEARGLIRRYGPTVAVNNLDLTLRKGEIVGLLGPNGAGKSTTMKMLTGNLAPSAGEVKIKGVSLREQPKLAKSHIGYLPEQPPVYPELTVDEYLRFCASLHRMAGKDIAAALASAKRDCGLGDVGSRLVGNLSKGYQQRVGIAQAIIHRPPVVILDEPTVGLDPIQIREIRSLIAELGKTHTVILSSHILPEIQAVCDRVMIIARGLVVYNEPVANTHNQSSVVCGFRRPPEAVQLAGIDGVDGASVLGDGRFLVSTRKNADPREAIAAAAAERNWGLIELHAQQRTLEEIFVELTSGDLRAAA</sequence>
<name>A0A6M2BW13_9GAMM</name>
<protein>
    <submittedName>
        <fullName evidence="6">ABC transporter ATP-binding protein</fullName>
    </submittedName>
</protein>
<evidence type="ECO:0000256" key="3">
    <source>
        <dbReference type="ARBA" id="ARBA00022741"/>
    </source>
</evidence>
<dbReference type="GO" id="GO:0016887">
    <property type="term" value="F:ATP hydrolysis activity"/>
    <property type="evidence" value="ECO:0007669"/>
    <property type="project" value="InterPro"/>
</dbReference>
<keyword evidence="4 6" id="KW-0067">ATP-binding</keyword>
<dbReference type="SMART" id="SM00382">
    <property type="entry name" value="AAA"/>
    <property type="match status" value="1"/>
</dbReference>
<accession>A0A6M2BW13</accession>
<dbReference type="Gene3D" id="3.40.50.300">
    <property type="entry name" value="P-loop containing nucleotide triphosphate hydrolases"/>
    <property type="match status" value="1"/>
</dbReference>
<evidence type="ECO:0000256" key="1">
    <source>
        <dbReference type="ARBA" id="ARBA00005417"/>
    </source>
</evidence>
<dbReference type="CDD" id="cd03230">
    <property type="entry name" value="ABC_DR_subfamily_A"/>
    <property type="match status" value="1"/>
</dbReference>
<evidence type="ECO:0000259" key="5">
    <source>
        <dbReference type="PROSITE" id="PS50893"/>
    </source>
</evidence>
<keyword evidence="7" id="KW-1185">Reference proteome</keyword>
<gene>
    <name evidence="6" type="ORF">G7Y85_17330</name>
</gene>
<organism evidence="6 7">
    <name type="scientific">Solimonas terrae</name>
    <dbReference type="NCBI Taxonomy" id="1396819"/>
    <lineage>
        <taxon>Bacteria</taxon>
        <taxon>Pseudomonadati</taxon>
        <taxon>Pseudomonadota</taxon>
        <taxon>Gammaproteobacteria</taxon>
        <taxon>Nevskiales</taxon>
        <taxon>Nevskiaceae</taxon>
        <taxon>Solimonas</taxon>
    </lineage>
</organism>
<dbReference type="Proteomes" id="UP000472676">
    <property type="component" value="Unassembled WGS sequence"/>
</dbReference>
<dbReference type="EMBL" id="JAAMOW010000009">
    <property type="protein sequence ID" value="NGY06540.1"/>
    <property type="molecule type" value="Genomic_DNA"/>
</dbReference>
<dbReference type="GO" id="GO:0005524">
    <property type="term" value="F:ATP binding"/>
    <property type="evidence" value="ECO:0007669"/>
    <property type="project" value="UniProtKB-KW"/>
</dbReference>
<dbReference type="InterPro" id="IPR003439">
    <property type="entry name" value="ABC_transporter-like_ATP-bd"/>
</dbReference>
<evidence type="ECO:0000313" key="7">
    <source>
        <dbReference type="Proteomes" id="UP000472676"/>
    </source>
</evidence>
<dbReference type="InterPro" id="IPR003593">
    <property type="entry name" value="AAA+_ATPase"/>
</dbReference>
<evidence type="ECO:0000256" key="2">
    <source>
        <dbReference type="ARBA" id="ARBA00022448"/>
    </source>
</evidence>
<dbReference type="InterPro" id="IPR027417">
    <property type="entry name" value="P-loop_NTPase"/>
</dbReference>
<keyword evidence="2" id="KW-0813">Transport</keyword>
<dbReference type="Pfam" id="PF00005">
    <property type="entry name" value="ABC_tran"/>
    <property type="match status" value="1"/>
</dbReference>
<dbReference type="AlphaFoldDB" id="A0A6M2BW13"/>
<dbReference type="PANTHER" id="PTHR43335">
    <property type="entry name" value="ABC TRANSPORTER, ATP-BINDING PROTEIN"/>
    <property type="match status" value="1"/>
</dbReference>
<comment type="caution">
    <text evidence="6">The sequence shown here is derived from an EMBL/GenBank/DDBJ whole genome shotgun (WGS) entry which is preliminary data.</text>
</comment>
<evidence type="ECO:0000256" key="4">
    <source>
        <dbReference type="ARBA" id="ARBA00022840"/>
    </source>
</evidence>
<dbReference type="PANTHER" id="PTHR43335:SF4">
    <property type="entry name" value="ABC TRANSPORTER, ATP-BINDING PROTEIN"/>
    <property type="match status" value="1"/>
</dbReference>
<dbReference type="PROSITE" id="PS50893">
    <property type="entry name" value="ABC_TRANSPORTER_2"/>
    <property type="match status" value="1"/>
</dbReference>
<reference evidence="6 7" key="1">
    <citation type="journal article" date="2014" name="Int. J. Syst. Evol. Microbiol.">
        <title>Solimonas terrae sp. nov., isolated from soil.</title>
        <authorList>
            <person name="Kim S.J."/>
            <person name="Moon J.Y."/>
            <person name="Weon H.Y."/>
            <person name="Ahn J.H."/>
            <person name="Chen W.M."/>
            <person name="Kwon S.W."/>
        </authorList>
    </citation>
    <scope>NUCLEOTIDE SEQUENCE [LARGE SCALE GENOMIC DNA]</scope>
    <source>
        <strain evidence="6 7">KIS83-12</strain>
    </source>
</reference>